<sequence length="412" mass="46120">MYEYAIAWDWLTFAVRWLHVITGIAWIGSSFYFVALDLGLRQRSGMPVGAYGEEWQVHGGGFYHIQKYLVAPENMPEHLIWFKWESYVTWLSGFGMLALVYYAGADLYLIDPSVLDVSKPMAIAISLASLGFGWLAYDTICRSPLGNDNTRLMVLLYFILVAVAWGYTQLFTGRAAYLHLGAFTATIMSANVFFIIIPNQKKVVADLIAGRTPDPALGKQAKQRSTHNNYLTLPVLFLMLSNHYPLAFGTEYNWIIASLVFLMGVTIRHWFNTQHARKGAPTWTWLVTVLLFIVIMWLSTVPKVLTEGSEARAATAEQAVVAAADFSKVRDTVLGRCSMCHAREPGWEGIIVPPKGVVLESDSDIVEHAREIYLQAGRTHAMPPANVTGITEEERQVLASWYETAVKEGTIQ</sequence>
<dbReference type="InterPro" id="IPR036909">
    <property type="entry name" value="Cyt_c-like_dom_sf"/>
</dbReference>
<feature type="transmembrane region" description="Helical" evidence="5">
    <location>
        <begin position="176"/>
        <end position="197"/>
    </location>
</feature>
<evidence type="ECO:0000256" key="5">
    <source>
        <dbReference type="SAM" id="Phobius"/>
    </source>
</evidence>
<feature type="transmembrane region" description="Helical" evidence="5">
    <location>
        <begin position="283"/>
        <end position="300"/>
    </location>
</feature>
<feature type="transmembrane region" description="Helical" evidence="5">
    <location>
        <begin position="17"/>
        <end position="36"/>
    </location>
</feature>
<evidence type="ECO:0000256" key="2">
    <source>
        <dbReference type="ARBA" id="ARBA00022723"/>
    </source>
</evidence>
<dbReference type="InterPro" id="IPR009056">
    <property type="entry name" value="Cyt_c-like_dom"/>
</dbReference>
<proteinExistence type="predicted"/>
<evidence type="ECO:0000256" key="1">
    <source>
        <dbReference type="ARBA" id="ARBA00022617"/>
    </source>
</evidence>
<feature type="transmembrane region" description="Helical" evidence="5">
    <location>
        <begin position="252"/>
        <end position="271"/>
    </location>
</feature>
<dbReference type="GO" id="GO:0046872">
    <property type="term" value="F:metal ion binding"/>
    <property type="evidence" value="ECO:0007669"/>
    <property type="project" value="UniProtKB-KW"/>
</dbReference>
<keyword evidence="7" id="KW-0614">Plasmid</keyword>
<dbReference type="Proteomes" id="UP000007735">
    <property type="component" value="Plasmid pSfHH103e"/>
</dbReference>
<dbReference type="InterPro" id="IPR010389">
    <property type="entry name" value="Urate_ox_N"/>
</dbReference>
<feature type="transmembrane region" description="Helical" evidence="5">
    <location>
        <begin position="87"/>
        <end position="109"/>
    </location>
</feature>
<keyword evidence="3 4" id="KW-0408">Iron</keyword>
<accession>G9AGR0</accession>
<name>G9AGR0_SINF1</name>
<organism evidence="7 8">
    <name type="scientific">Sinorhizobium fredii (strain HH103)</name>
    <dbReference type="NCBI Taxonomy" id="1117943"/>
    <lineage>
        <taxon>Bacteria</taxon>
        <taxon>Pseudomonadati</taxon>
        <taxon>Pseudomonadota</taxon>
        <taxon>Alphaproteobacteria</taxon>
        <taxon>Hyphomicrobiales</taxon>
        <taxon>Rhizobiaceae</taxon>
        <taxon>Sinorhizobium/Ensifer group</taxon>
        <taxon>Sinorhizobium</taxon>
    </lineage>
</organism>
<keyword evidence="2 4" id="KW-0479">Metal-binding</keyword>
<dbReference type="KEGG" id="sfh:SFHH103_05780"/>
<gene>
    <name evidence="7" type="ordered locus">SFHH103_05780</name>
</gene>
<feature type="transmembrane region" description="Helical" evidence="5">
    <location>
        <begin position="152"/>
        <end position="170"/>
    </location>
</feature>
<geneLocation type="plasmid" evidence="7 8">
    <name>pSfHH103e</name>
</geneLocation>
<evidence type="ECO:0000256" key="4">
    <source>
        <dbReference type="PROSITE-ProRule" id="PRU00433"/>
    </source>
</evidence>
<keyword evidence="5" id="KW-1133">Transmembrane helix</keyword>
<dbReference type="HOGENOM" id="CLU_058049_0_0_5"/>
<keyword evidence="1 4" id="KW-0349">Heme</keyword>
<protein>
    <recommendedName>
        <fullName evidence="6">Cytochrome c domain-containing protein</fullName>
    </recommendedName>
</protein>
<dbReference type="AlphaFoldDB" id="G9AGR0"/>
<feature type="domain" description="Cytochrome c" evidence="6">
    <location>
        <begin position="317"/>
        <end position="406"/>
    </location>
</feature>
<feature type="transmembrane region" description="Helical" evidence="5">
    <location>
        <begin position="121"/>
        <end position="140"/>
    </location>
</feature>
<keyword evidence="5" id="KW-0812">Transmembrane</keyword>
<evidence type="ECO:0000313" key="8">
    <source>
        <dbReference type="Proteomes" id="UP000007735"/>
    </source>
</evidence>
<evidence type="ECO:0000256" key="3">
    <source>
        <dbReference type="ARBA" id="ARBA00023004"/>
    </source>
</evidence>
<evidence type="ECO:0000259" key="6">
    <source>
        <dbReference type="PROSITE" id="PS51007"/>
    </source>
</evidence>
<dbReference type="SUPFAM" id="SSF46626">
    <property type="entry name" value="Cytochrome c"/>
    <property type="match status" value="1"/>
</dbReference>
<reference evidence="7 8" key="1">
    <citation type="journal article" date="2012" name="J. Bacteriol.">
        <title>Genome sequence of the soybean symbiont Sinorhizobium fredii HH103.</title>
        <authorList>
            <person name="Weidner S."/>
            <person name="Becker A."/>
            <person name="Bonilla I."/>
            <person name="Jaenicke S."/>
            <person name="Lloret J."/>
            <person name="Margaret I."/>
            <person name="Puhler A."/>
            <person name="Ruiz-Sainz J.E."/>
            <person name="Schneiker-Bekel S."/>
            <person name="Szczepanowski R."/>
            <person name="Vinardell J.M."/>
            <person name="Zehner S."/>
            <person name="Gottfert M."/>
        </authorList>
    </citation>
    <scope>NUCLEOTIDE SEQUENCE [LARGE SCALE GENOMIC DNA]</scope>
    <source>
        <strain evidence="7 8">HH103</strain>
        <plasmid evidence="8">pSfHH103e</plasmid>
    </source>
</reference>
<dbReference type="RefSeq" id="WP_014331895.1">
    <property type="nucleotide sequence ID" value="NC_016815.1"/>
</dbReference>
<dbReference type="PATRIC" id="fig|380.5.peg.5338"/>
<dbReference type="GO" id="GO:0009055">
    <property type="term" value="F:electron transfer activity"/>
    <property type="evidence" value="ECO:0007669"/>
    <property type="project" value="InterPro"/>
</dbReference>
<dbReference type="GO" id="GO:0020037">
    <property type="term" value="F:heme binding"/>
    <property type="evidence" value="ECO:0007669"/>
    <property type="project" value="InterPro"/>
</dbReference>
<keyword evidence="5" id="KW-0472">Membrane</keyword>
<dbReference type="PROSITE" id="PS51007">
    <property type="entry name" value="CYTC"/>
    <property type="match status" value="1"/>
</dbReference>
<dbReference type="Pfam" id="PF06181">
    <property type="entry name" value="Urate_ox_N"/>
    <property type="match status" value="1"/>
</dbReference>
<evidence type="ECO:0000313" key="7">
    <source>
        <dbReference type="EMBL" id="CCF00242.1"/>
    </source>
</evidence>
<dbReference type="EMBL" id="HE616899">
    <property type="protein sequence ID" value="CCF00242.1"/>
    <property type="molecule type" value="Genomic_DNA"/>
</dbReference>
<feature type="transmembrane region" description="Helical" evidence="5">
    <location>
        <begin position="229"/>
        <end position="246"/>
    </location>
</feature>